<dbReference type="InterPro" id="IPR000742">
    <property type="entry name" value="EGF"/>
</dbReference>
<feature type="disulfide bond" evidence="6">
    <location>
        <begin position="245"/>
        <end position="254"/>
    </location>
</feature>
<feature type="domain" description="EGF-like" evidence="7">
    <location>
        <begin position="183"/>
        <end position="216"/>
    </location>
</feature>
<evidence type="ECO:0000259" key="7">
    <source>
        <dbReference type="PROSITE" id="PS50026"/>
    </source>
</evidence>
<feature type="disulfide bond" evidence="6">
    <location>
        <begin position="169"/>
        <end position="178"/>
    </location>
</feature>
<dbReference type="GO" id="GO:0048056">
    <property type="term" value="P:R3/R4 cell differentiation"/>
    <property type="evidence" value="ECO:0007669"/>
    <property type="project" value="UniProtKB-ARBA"/>
</dbReference>
<dbReference type="PROSITE" id="PS01186">
    <property type="entry name" value="EGF_2"/>
    <property type="match status" value="2"/>
</dbReference>
<dbReference type="AlphaFoldDB" id="A0A4Y2PK94"/>
<evidence type="ECO:0000313" key="8">
    <source>
        <dbReference type="EMBL" id="GBN51353.1"/>
    </source>
</evidence>
<feature type="domain" description="EGF-like" evidence="7">
    <location>
        <begin position="336"/>
        <end position="369"/>
    </location>
</feature>
<dbReference type="GO" id="GO:0050769">
    <property type="term" value="P:positive regulation of neurogenesis"/>
    <property type="evidence" value="ECO:0007669"/>
    <property type="project" value="UniProtKB-ARBA"/>
</dbReference>
<evidence type="ECO:0000256" key="3">
    <source>
        <dbReference type="ARBA" id="ARBA00022737"/>
    </source>
</evidence>
<dbReference type="Pfam" id="PF12661">
    <property type="entry name" value="hEGF"/>
    <property type="match status" value="2"/>
</dbReference>
<feature type="domain" description="EGF-like" evidence="7">
    <location>
        <begin position="144"/>
        <end position="179"/>
    </location>
</feature>
<keyword evidence="1 6" id="KW-0245">EGF-like domain</keyword>
<dbReference type="FunFam" id="2.10.25.10:FF:000012">
    <property type="entry name" value="Delta-like protein"/>
    <property type="match status" value="1"/>
</dbReference>
<dbReference type="GO" id="GO:0005509">
    <property type="term" value="F:calcium ion binding"/>
    <property type="evidence" value="ECO:0007669"/>
    <property type="project" value="InterPro"/>
</dbReference>
<keyword evidence="2" id="KW-0732">Signal</keyword>
<dbReference type="SMART" id="SM00179">
    <property type="entry name" value="EGF_CA"/>
    <property type="match status" value="6"/>
</dbReference>
<dbReference type="InterPro" id="IPR013032">
    <property type="entry name" value="EGF-like_CS"/>
</dbReference>
<dbReference type="InterPro" id="IPR001881">
    <property type="entry name" value="EGF-like_Ca-bd_dom"/>
</dbReference>
<keyword evidence="9" id="KW-1185">Reference proteome</keyword>
<dbReference type="GO" id="GO:0005886">
    <property type="term" value="C:plasma membrane"/>
    <property type="evidence" value="ECO:0007669"/>
    <property type="project" value="TreeGrafter"/>
</dbReference>
<keyword evidence="4 6" id="KW-1015">Disulfide bond</keyword>
<dbReference type="Pfam" id="PF00008">
    <property type="entry name" value="EGF"/>
    <property type="match status" value="3"/>
</dbReference>
<feature type="disulfide bond" evidence="6">
    <location>
        <begin position="281"/>
        <end position="290"/>
    </location>
</feature>
<evidence type="ECO:0000313" key="9">
    <source>
        <dbReference type="Proteomes" id="UP000499080"/>
    </source>
</evidence>
<evidence type="ECO:0000256" key="2">
    <source>
        <dbReference type="ARBA" id="ARBA00022729"/>
    </source>
</evidence>
<evidence type="ECO:0000256" key="4">
    <source>
        <dbReference type="ARBA" id="ARBA00023157"/>
    </source>
</evidence>
<dbReference type="GO" id="GO:0032991">
    <property type="term" value="C:protein-containing complex"/>
    <property type="evidence" value="ECO:0007669"/>
    <property type="project" value="TreeGrafter"/>
</dbReference>
<protein>
    <submittedName>
        <fullName evidence="8">Sushi, nidogen and EGF-like domain-containing protein 1</fullName>
    </submittedName>
</protein>
<evidence type="ECO:0000256" key="6">
    <source>
        <dbReference type="PROSITE-ProRule" id="PRU00076"/>
    </source>
</evidence>
<reference evidence="8 9" key="1">
    <citation type="journal article" date="2019" name="Sci. Rep.">
        <title>Orb-weaving spider Araneus ventricosus genome elucidates the spidroin gene catalogue.</title>
        <authorList>
            <person name="Kono N."/>
            <person name="Nakamura H."/>
            <person name="Ohtoshi R."/>
            <person name="Moran D.A.P."/>
            <person name="Shinohara A."/>
            <person name="Yoshida Y."/>
            <person name="Fujiwara M."/>
            <person name="Mori M."/>
            <person name="Tomita M."/>
            <person name="Arakawa K."/>
        </authorList>
    </citation>
    <scope>NUCLEOTIDE SEQUENCE [LARGE SCALE GENOMIC DNA]</scope>
</reference>
<dbReference type="PROSITE" id="PS00022">
    <property type="entry name" value="EGF_1"/>
    <property type="match status" value="4"/>
</dbReference>
<accession>A0A4Y2PK94</accession>
<proteinExistence type="predicted"/>
<comment type="caution">
    <text evidence="8">The sequence shown here is derived from an EMBL/GenBank/DDBJ whole genome shotgun (WGS) entry which is preliminary data.</text>
</comment>
<dbReference type="GO" id="GO:0045197">
    <property type="term" value="P:establishment or maintenance of epithelial cell apical/basal polarity"/>
    <property type="evidence" value="ECO:0007669"/>
    <property type="project" value="TreeGrafter"/>
</dbReference>
<gene>
    <name evidence="8" type="primary">SNED1_1</name>
    <name evidence="8" type="ORF">AVEN_53062_1</name>
</gene>
<dbReference type="OrthoDB" id="283575at2759"/>
<keyword evidence="3" id="KW-0677">Repeat</keyword>
<feature type="domain" description="EGF-like" evidence="7">
    <location>
        <begin position="372"/>
        <end position="411"/>
    </location>
</feature>
<dbReference type="GO" id="GO:0007157">
    <property type="term" value="P:heterophilic cell-cell adhesion via plasma membrane cell adhesion molecules"/>
    <property type="evidence" value="ECO:0007669"/>
    <property type="project" value="TreeGrafter"/>
</dbReference>
<sequence>MVANDVVDQWGGRCPKIQVGVVCRSSGDDLESAGVGLCSLYACENGGSCEIVDDKPRCKCNGSYTGEHCDQDACHSSPCLNGGICNVENGNVMCFCQLPFSGERCEKDPCTEHLCENNGVCSPGKDGTRICNCSEPFFGENCEKDPCSSNPCKNNSKCKINGTNYVCVCDEHLTEDMCQEGILPKTCDSRLCLNGGTCQIADDGFNCSCTEEYYGDTCEKRLCIYSPCKNGGTCIVQNGKNICSCEEPYKGDHCEESPCEPNPCRNGGQCKIEDHEFKCRCLIPHIGKFCEEAEENTSFTGKNENITDSPVNSNDLDIHEATEDTKTTSESSTSDESLSCDLNPCHNDGTCIEANENLKCICPEPFYGTYCEKVPCSPNPCQNNGTCRIDEREEPHYECNCLPTYMGVNCEQTNMETPTYNISRNSGNAKILNFTFDSCTMSHKAAFEALDVTLKNIRCNNNRMGGITMVVIFGLSLFPVELGWMKCGPV</sequence>
<feature type="domain" description="EGF-like" evidence="7">
    <location>
        <begin position="34"/>
        <end position="70"/>
    </location>
</feature>
<dbReference type="PROSITE" id="PS50026">
    <property type="entry name" value="EGF_3"/>
    <property type="match status" value="8"/>
</dbReference>
<comment type="caution">
    <text evidence="6">Lacks conserved residue(s) required for the propagation of feature annotation.</text>
</comment>
<dbReference type="SMART" id="SM00181">
    <property type="entry name" value="EGF"/>
    <property type="match status" value="9"/>
</dbReference>
<evidence type="ECO:0000256" key="1">
    <source>
        <dbReference type="ARBA" id="ARBA00022536"/>
    </source>
</evidence>
<feature type="disulfide bond" evidence="6">
    <location>
        <begin position="60"/>
        <end position="69"/>
    </location>
</feature>
<feature type="domain" description="EGF-like" evidence="7">
    <location>
        <begin position="106"/>
        <end position="143"/>
    </location>
</feature>
<feature type="disulfide bond" evidence="6">
    <location>
        <begin position="401"/>
        <end position="410"/>
    </location>
</feature>
<dbReference type="Proteomes" id="UP000499080">
    <property type="component" value="Unassembled WGS sequence"/>
</dbReference>
<dbReference type="SUPFAM" id="SSF57196">
    <property type="entry name" value="EGF/Laminin"/>
    <property type="match status" value="9"/>
</dbReference>
<dbReference type="Gene3D" id="2.10.25.10">
    <property type="entry name" value="Laminin"/>
    <property type="match status" value="9"/>
</dbReference>
<name>A0A4Y2PK94_ARAVE</name>
<feature type="disulfide bond" evidence="6">
    <location>
        <begin position="133"/>
        <end position="142"/>
    </location>
</feature>
<dbReference type="PANTHER" id="PTHR24049">
    <property type="entry name" value="CRUMBS FAMILY MEMBER"/>
    <property type="match status" value="1"/>
</dbReference>
<dbReference type="GO" id="GO:0016318">
    <property type="term" value="P:ommatidial rotation"/>
    <property type="evidence" value="ECO:0007669"/>
    <property type="project" value="UniProtKB-ARBA"/>
</dbReference>
<feature type="domain" description="EGF-like" evidence="7">
    <location>
        <begin position="219"/>
        <end position="255"/>
    </location>
</feature>
<evidence type="ECO:0000256" key="5">
    <source>
        <dbReference type="ARBA" id="ARBA00023180"/>
    </source>
</evidence>
<keyword evidence="5" id="KW-0325">Glycoprotein</keyword>
<feature type="domain" description="EGF-like" evidence="7">
    <location>
        <begin position="256"/>
        <end position="291"/>
    </location>
</feature>
<dbReference type="EMBL" id="BGPR01011441">
    <property type="protein sequence ID" value="GBN51353.1"/>
    <property type="molecule type" value="Genomic_DNA"/>
</dbReference>
<organism evidence="8 9">
    <name type="scientific">Araneus ventricosus</name>
    <name type="common">Orbweaver spider</name>
    <name type="synonym">Epeira ventricosa</name>
    <dbReference type="NCBI Taxonomy" id="182803"/>
    <lineage>
        <taxon>Eukaryota</taxon>
        <taxon>Metazoa</taxon>
        <taxon>Ecdysozoa</taxon>
        <taxon>Arthropoda</taxon>
        <taxon>Chelicerata</taxon>
        <taxon>Arachnida</taxon>
        <taxon>Araneae</taxon>
        <taxon>Araneomorphae</taxon>
        <taxon>Entelegynae</taxon>
        <taxon>Araneoidea</taxon>
        <taxon>Araneidae</taxon>
        <taxon>Araneus</taxon>
    </lineage>
</organism>
<dbReference type="InterPro" id="IPR051022">
    <property type="entry name" value="Notch_Cell-Fate_Det"/>
</dbReference>